<evidence type="ECO:0000313" key="3">
    <source>
        <dbReference type="Proteomes" id="UP000294065"/>
    </source>
</evidence>
<accession>A0AAE8G7Q8</accession>
<keyword evidence="1" id="KW-0472">Membrane</keyword>
<dbReference type="Proteomes" id="UP000294065">
    <property type="component" value="Unassembled WGS sequence"/>
</dbReference>
<name>A0AAE8G7Q8_ACIPI</name>
<dbReference type="EMBL" id="SGTH01000006">
    <property type="protein sequence ID" value="RZH26932.1"/>
    <property type="molecule type" value="Genomic_DNA"/>
</dbReference>
<proteinExistence type="predicted"/>
<feature type="transmembrane region" description="Helical" evidence="1">
    <location>
        <begin position="6"/>
        <end position="22"/>
    </location>
</feature>
<gene>
    <name evidence="2" type="ORF">EXD98_13880</name>
</gene>
<keyword evidence="1" id="KW-1133">Transmembrane helix</keyword>
<dbReference type="RefSeq" id="WP_130173663.1">
    <property type="nucleotide sequence ID" value="NZ_SGTH01000006.1"/>
</dbReference>
<evidence type="ECO:0000313" key="2">
    <source>
        <dbReference type="EMBL" id="RZH26932.1"/>
    </source>
</evidence>
<evidence type="ECO:0000256" key="1">
    <source>
        <dbReference type="SAM" id="Phobius"/>
    </source>
</evidence>
<organism evidence="2 3">
    <name type="scientific">Acinetobacter pittii</name>
    <name type="common">Acinetobacter genomosp. 3</name>
    <dbReference type="NCBI Taxonomy" id="48296"/>
    <lineage>
        <taxon>Bacteria</taxon>
        <taxon>Pseudomonadati</taxon>
        <taxon>Pseudomonadota</taxon>
        <taxon>Gammaproteobacteria</taxon>
        <taxon>Moraxellales</taxon>
        <taxon>Moraxellaceae</taxon>
        <taxon>Acinetobacter</taxon>
        <taxon>Acinetobacter calcoaceticus/baumannii complex</taxon>
    </lineage>
</organism>
<feature type="transmembrane region" description="Helical" evidence="1">
    <location>
        <begin position="29"/>
        <end position="48"/>
    </location>
</feature>
<dbReference type="AlphaFoldDB" id="A0AAE8G7Q8"/>
<feature type="transmembrane region" description="Helical" evidence="1">
    <location>
        <begin position="54"/>
        <end position="72"/>
    </location>
</feature>
<keyword evidence="1" id="KW-0812">Transmembrane</keyword>
<protein>
    <submittedName>
        <fullName evidence="2">Uncharacterized protein</fullName>
    </submittedName>
</protein>
<comment type="caution">
    <text evidence="2">The sequence shown here is derived from an EMBL/GenBank/DDBJ whole genome shotgun (WGS) entry which is preliminary data.</text>
</comment>
<sequence>MKWKTVFIIFCILVFLFILSKVDTNIYAFNISIVFFTIGTLSSIYFFAKKEYTASFICLVSFGSILWILLDIKNTEQAKIHREIFTVLWRNDCEYTGENVPIDDVSVALVYKCKNGEEVSTEDIRNRIIKNKFGIITNDSHD</sequence>
<reference evidence="2 3" key="1">
    <citation type="submission" date="2019-02" db="EMBL/GenBank/DDBJ databases">
        <title>The Batch Genome Submission of Acinetobacter spp. strains.</title>
        <authorList>
            <person name="Qin J."/>
            <person name="Hu Y."/>
            <person name="Ye H."/>
            <person name="Wei L."/>
            <person name="Feng Y."/>
            <person name="Zong Z."/>
        </authorList>
    </citation>
    <scope>NUCLEOTIDE SEQUENCE [LARGE SCALE GENOMIC DNA]</scope>
    <source>
        <strain evidence="2 3">WCHAP100012</strain>
    </source>
</reference>